<sequence length="259" mass="27578">MLSRSKIVYAPSAAPSLETLETVLSIFAAQQGLAMTGVERDSDGLTCQAGNYTLSVKVLRTANETLVALSAERGTKAARPVQKRLAALTAILLHNTHADAVIWLDTELRLPCDAFLDAVAPATPAPSEFAPRRVAARRLATRPRPSACNAVDAPGVTRLDAHVHAYEAHLRAHLRADPTKEEMEELRVARRAGSTGMRVSTWAMSLAVATVSLPVAAPLIVSNVVRGEDFRTASLAMGLAGFFVALDTTGTMTEIVTNL</sequence>
<evidence type="ECO:0000313" key="2">
    <source>
        <dbReference type="EMBL" id="SFQ26313.1"/>
    </source>
</evidence>
<dbReference type="AlphaFoldDB" id="A0A1I5X2U8"/>
<keyword evidence="1" id="KW-0472">Membrane</keyword>
<feature type="transmembrane region" description="Helical" evidence="1">
    <location>
        <begin position="199"/>
        <end position="221"/>
    </location>
</feature>
<dbReference type="EMBL" id="FOXV01000003">
    <property type="protein sequence ID" value="SFQ26313.1"/>
    <property type="molecule type" value="Genomic_DNA"/>
</dbReference>
<gene>
    <name evidence="2" type="ORF">SAMN05421853_103109</name>
</gene>
<keyword evidence="1" id="KW-0812">Transmembrane</keyword>
<keyword evidence="1" id="KW-1133">Transmembrane helix</keyword>
<dbReference type="Proteomes" id="UP000243106">
    <property type="component" value="Unassembled WGS sequence"/>
</dbReference>
<evidence type="ECO:0000313" key="3">
    <source>
        <dbReference type="Proteomes" id="UP000243106"/>
    </source>
</evidence>
<dbReference type="STRING" id="93684.SAMN05421853_103109"/>
<protein>
    <submittedName>
        <fullName evidence="2">Uncharacterized protein</fullName>
    </submittedName>
</protein>
<organism evidence="2 3">
    <name type="scientific">Roseivivax halotolerans</name>
    <dbReference type="NCBI Taxonomy" id="93684"/>
    <lineage>
        <taxon>Bacteria</taxon>
        <taxon>Pseudomonadati</taxon>
        <taxon>Pseudomonadota</taxon>
        <taxon>Alphaproteobacteria</taxon>
        <taxon>Rhodobacterales</taxon>
        <taxon>Roseobacteraceae</taxon>
        <taxon>Roseivivax</taxon>
    </lineage>
</organism>
<keyword evidence="3" id="KW-1185">Reference proteome</keyword>
<dbReference type="RefSeq" id="WP_093009833.1">
    <property type="nucleotide sequence ID" value="NZ_FOXV01000003.1"/>
</dbReference>
<reference evidence="3" key="1">
    <citation type="submission" date="2016-10" db="EMBL/GenBank/DDBJ databases">
        <authorList>
            <person name="Varghese N."/>
            <person name="Submissions S."/>
        </authorList>
    </citation>
    <scope>NUCLEOTIDE SEQUENCE [LARGE SCALE GENOMIC DNA]</scope>
    <source>
        <strain evidence="3">JCM 10271</strain>
    </source>
</reference>
<feature type="transmembrane region" description="Helical" evidence="1">
    <location>
        <begin position="233"/>
        <end position="256"/>
    </location>
</feature>
<evidence type="ECO:0000256" key="1">
    <source>
        <dbReference type="SAM" id="Phobius"/>
    </source>
</evidence>
<name>A0A1I5X2U8_9RHOB</name>
<proteinExistence type="predicted"/>
<accession>A0A1I5X2U8</accession>